<comment type="caution">
    <text evidence="1">The sequence shown here is derived from an EMBL/GenBank/DDBJ whole genome shotgun (WGS) entry which is preliminary data.</text>
</comment>
<name>A0A9P7AK28_9AGAM</name>
<dbReference type="RefSeq" id="XP_041157035.1">
    <property type="nucleotide sequence ID" value="XM_041300463.1"/>
</dbReference>
<dbReference type="GeneID" id="64594227"/>
<keyword evidence="2" id="KW-1185">Reference proteome</keyword>
<accession>A0A9P7AK28</accession>
<gene>
    <name evidence="1" type="ORF">HD556DRAFT_1310849</name>
</gene>
<sequence length="103" mass="11820">MPMPDLPSPEVIDPDTIIPDHDEVGFPQVIANLIIVEITTLSVRSDTWRNPLAEGYDLCMPPAMYDEAARRPDCDYWLAAMRKEMNLMLEMNVYELVPLPMNR</sequence>
<dbReference type="AlphaFoldDB" id="A0A9P7AK28"/>
<dbReference type="OrthoDB" id="3051642at2759"/>
<dbReference type="Proteomes" id="UP000719766">
    <property type="component" value="Unassembled WGS sequence"/>
</dbReference>
<organism evidence="1 2">
    <name type="scientific">Suillus plorans</name>
    <dbReference type="NCBI Taxonomy" id="116603"/>
    <lineage>
        <taxon>Eukaryota</taxon>
        <taxon>Fungi</taxon>
        <taxon>Dikarya</taxon>
        <taxon>Basidiomycota</taxon>
        <taxon>Agaricomycotina</taxon>
        <taxon>Agaricomycetes</taxon>
        <taxon>Agaricomycetidae</taxon>
        <taxon>Boletales</taxon>
        <taxon>Suillineae</taxon>
        <taxon>Suillaceae</taxon>
        <taxon>Suillus</taxon>
    </lineage>
</organism>
<protein>
    <submittedName>
        <fullName evidence="1">Uncharacterized protein</fullName>
    </submittedName>
</protein>
<proteinExistence type="predicted"/>
<evidence type="ECO:0000313" key="1">
    <source>
        <dbReference type="EMBL" id="KAG1790050.1"/>
    </source>
</evidence>
<evidence type="ECO:0000313" key="2">
    <source>
        <dbReference type="Proteomes" id="UP000719766"/>
    </source>
</evidence>
<dbReference type="EMBL" id="JABBWE010000053">
    <property type="protein sequence ID" value="KAG1790050.1"/>
    <property type="molecule type" value="Genomic_DNA"/>
</dbReference>
<reference evidence="1" key="1">
    <citation type="journal article" date="2020" name="New Phytol.">
        <title>Comparative genomics reveals dynamic genome evolution in host specialist ectomycorrhizal fungi.</title>
        <authorList>
            <person name="Lofgren L.A."/>
            <person name="Nguyen N.H."/>
            <person name="Vilgalys R."/>
            <person name="Ruytinx J."/>
            <person name="Liao H.L."/>
            <person name="Branco S."/>
            <person name="Kuo A."/>
            <person name="LaButti K."/>
            <person name="Lipzen A."/>
            <person name="Andreopoulos W."/>
            <person name="Pangilinan J."/>
            <person name="Riley R."/>
            <person name="Hundley H."/>
            <person name="Na H."/>
            <person name="Barry K."/>
            <person name="Grigoriev I.V."/>
            <person name="Stajich J.E."/>
            <person name="Kennedy P.G."/>
        </authorList>
    </citation>
    <scope>NUCLEOTIDE SEQUENCE</scope>
    <source>
        <strain evidence="1">S12</strain>
    </source>
</reference>